<dbReference type="EMBL" id="UYJE01005614">
    <property type="protein sequence ID" value="VDI38719.1"/>
    <property type="molecule type" value="Genomic_DNA"/>
</dbReference>
<keyword evidence="3 9" id="KW-0812">Transmembrane</keyword>
<keyword evidence="2" id="KW-1003">Cell membrane</keyword>
<dbReference type="Gene3D" id="1.20.1070.10">
    <property type="entry name" value="Rhodopsin 7-helix transmembrane proteins"/>
    <property type="match status" value="1"/>
</dbReference>
<dbReference type="AlphaFoldDB" id="A0A8B6ET97"/>
<evidence type="ECO:0000256" key="6">
    <source>
        <dbReference type="ARBA" id="ARBA00023136"/>
    </source>
</evidence>
<feature type="transmembrane region" description="Helical" evidence="9">
    <location>
        <begin position="83"/>
        <end position="110"/>
    </location>
</feature>
<comment type="caution">
    <text evidence="11">The sequence shown here is derived from an EMBL/GenBank/DDBJ whole genome shotgun (WGS) entry which is preliminary data.</text>
</comment>
<dbReference type="InterPro" id="IPR050569">
    <property type="entry name" value="TAAR"/>
</dbReference>
<protein>
    <recommendedName>
        <fullName evidence="10">G-protein coupled receptors family 1 profile domain-containing protein</fullName>
    </recommendedName>
</protein>
<gene>
    <name evidence="11" type="ORF">MGAL_10B066407</name>
</gene>
<evidence type="ECO:0000256" key="3">
    <source>
        <dbReference type="ARBA" id="ARBA00022692"/>
    </source>
</evidence>
<dbReference type="InterPro" id="IPR017452">
    <property type="entry name" value="GPCR_Rhodpsn_7TM"/>
</dbReference>
<evidence type="ECO:0000256" key="9">
    <source>
        <dbReference type="SAM" id="Phobius"/>
    </source>
</evidence>
<evidence type="ECO:0000256" key="2">
    <source>
        <dbReference type="ARBA" id="ARBA00022475"/>
    </source>
</evidence>
<accession>A0A8B6ET97</accession>
<organism evidence="11 12">
    <name type="scientific">Mytilus galloprovincialis</name>
    <name type="common">Mediterranean mussel</name>
    <dbReference type="NCBI Taxonomy" id="29158"/>
    <lineage>
        <taxon>Eukaryota</taxon>
        <taxon>Metazoa</taxon>
        <taxon>Spiralia</taxon>
        <taxon>Lophotrochozoa</taxon>
        <taxon>Mollusca</taxon>
        <taxon>Bivalvia</taxon>
        <taxon>Autobranchia</taxon>
        <taxon>Pteriomorphia</taxon>
        <taxon>Mytilida</taxon>
        <taxon>Mytiloidea</taxon>
        <taxon>Mytilidae</taxon>
        <taxon>Mytilinae</taxon>
        <taxon>Mytilus</taxon>
    </lineage>
</organism>
<dbReference type="CDD" id="cd00637">
    <property type="entry name" value="7tm_classA_rhodopsin-like"/>
    <property type="match status" value="1"/>
</dbReference>
<dbReference type="PANTHER" id="PTHR24249:SF421">
    <property type="entry name" value="G-PROTEIN COUPLED RECEPTORS FAMILY 1 PROFILE DOMAIN-CONTAINING PROTEIN"/>
    <property type="match status" value="1"/>
</dbReference>
<feature type="domain" description="G-protein coupled receptors family 1 profile" evidence="10">
    <location>
        <begin position="32"/>
        <end position="295"/>
    </location>
</feature>
<name>A0A8B6ET97_MYTGA</name>
<feature type="transmembrane region" description="Helical" evidence="9">
    <location>
        <begin position="54"/>
        <end position="77"/>
    </location>
</feature>
<evidence type="ECO:0000313" key="11">
    <source>
        <dbReference type="EMBL" id="VDI38719.1"/>
    </source>
</evidence>
<evidence type="ECO:0000259" key="10">
    <source>
        <dbReference type="PROSITE" id="PS50262"/>
    </source>
</evidence>
<proteinExistence type="predicted"/>
<evidence type="ECO:0000313" key="12">
    <source>
        <dbReference type="Proteomes" id="UP000596742"/>
    </source>
</evidence>
<evidence type="ECO:0000256" key="1">
    <source>
        <dbReference type="ARBA" id="ARBA00004651"/>
    </source>
</evidence>
<dbReference type="Proteomes" id="UP000596742">
    <property type="component" value="Unassembled WGS sequence"/>
</dbReference>
<dbReference type="GO" id="GO:0005886">
    <property type="term" value="C:plasma membrane"/>
    <property type="evidence" value="ECO:0007669"/>
    <property type="project" value="UniProtKB-SubCell"/>
</dbReference>
<feature type="transmembrane region" description="Helical" evidence="9">
    <location>
        <begin position="174"/>
        <end position="195"/>
    </location>
</feature>
<keyword evidence="4 9" id="KW-1133">Transmembrane helix</keyword>
<feature type="transmembrane region" description="Helical" evidence="9">
    <location>
        <begin position="279"/>
        <end position="299"/>
    </location>
</feature>
<feature type="transmembrane region" description="Helical" evidence="9">
    <location>
        <begin position="241"/>
        <end position="267"/>
    </location>
</feature>
<keyword evidence="6 9" id="KW-0472">Membrane</keyword>
<keyword evidence="5" id="KW-0297">G-protein coupled receptor</keyword>
<keyword evidence="7" id="KW-0675">Receptor</keyword>
<evidence type="ECO:0000256" key="4">
    <source>
        <dbReference type="ARBA" id="ARBA00022989"/>
    </source>
</evidence>
<dbReference type="GO" id="GO:0004930">
    <property type="term" value="F:G protein-coupled receptor activity"/>
    <property type="evidence" value="ECO:0007669"/>
    <property type="project" value="UniProtKB-KW"/>
</dbReference>
<keyword evidence="12" id="KW-1185">Reference proteome</keyword>
<feature type="transmembrane region" description="Helical" evidence="9">
    <location>
        <begin position="130"/>
        <end position="154"/>
    </location>
</feature>
<dbReference type="PROSITE" id="PS50262">
    <property type="entry name" value="G_PROTEIN_RECEP_F1_2"/>
    <property type="match status" value="1"/>
</dbReference>
<comment type="subcellular location">
    <subcellularLocation>
        <location evidence="1">Cell membrane</location>
        <topology evidence="1">Multi-pass membrane protein</topology>
    </subcellularLocation>
</comment>
<sequence>MNVTKDESQVSLFQNFTFTSTNSGIACMSIALNFLVLVGFLAAKKLRENPFYRLLIPLTVVHLIGSTSGFGYTIVILTYSEKVRYVCVIVFTVIMSCTVLSFVQTAILSLDRYQSTLPLPTSVILNRRKILGYIATTVWLILILFMVVITGTTIGDGDCYALQSFHSRPEMNVFGSLIILVTLSIDILFCILTFLNIRKQSRAVGTHVSSIRKNQTREGQLSTSNYPTTTMQYKMKNKRHALTVISFLIVTHTVTSVSRMVILVSITNDPSTLNSVRDVFIVLQLITYVLDSVFCIISIRPLREIFTCNAV</sequence>
<dbReference type="PROSITE" id="PS51257">
    <property type="entry name" value="PROKAR_LIPOPROTEIN"/>
    <property type="match status" value="1"/>
</dbReference>
<dbReference type="PANTHER" id="PTHR24249">
    <property type="entry name" value="HISTAMINE RECEPTOR-RELATED G-PROTEIN COUPLED RECEPTOR"/>
    <property type="match status" value="1"/>
</dbReference>
<dbReference type="SUPFAM" id="SSF81321">
    <property type="entry name" value="Family A G protein-coupled receptor-like"/>
    <property type="match status" value="1"/>
</dbReference>
<feature type="transmembrane region" description="Helical" evidence="9">
    <location>
        <begin position="23"/>
        <end position="42"/>
    </location>
</feature>
<keyword evidence="8" id="KW-0807">Transducer</keyword>
<evidence type="ECO:0000256" key="8">
    <source>
        <dbReference type="ARBA" id="ARBA00023224"/>
    </source>
</evidence>
<dbReference type="OrthoDB" id="10289942at2759"/>
<evidence type="ECO:0000256" key="5">
    <source>
        <dbReference type="ARBA" id="ARBA00023040"/>
    </source>
</evidence>
<evidence type="ECO:0000256" key="7">
    <source>
        <dbReference type="ARBA" id="ARBA00023170"/>
    </source>
</evidence>
<reference evidence="11" key="1">
    <citation type="submission" date="2018-11" db="EMBL/GenBank/DDBJ databases">
        <authorList>
            <person name="Alioto T."/>
            <person name="Alioto T."/>
        </authorList>
    </citation>
    <scope>NUCLEOTIDE SEQUENCE</scope>
</reference>